<dbReference type="Pfam" id="PF00400">
    <property type="entry name" value="WD40"/>
    <property type="match status" value="2"/>
</dbReference>
<dbReference type="PANTHER" id="PTHR19879">
    <property type="entry name" value="TRANSCRIPTION INITIATION FACTOR TFIID"/>
    <property type="match status" value="1"/>
</dbReference>
<keyword evidence="5" id="KW-1185">Reference proteome</keyword>
<evidence type="ECO:0000256" key="1">
    <source>
        <dbReference type="ARBA" id="ARBA00022574"/>
    </source>
</evidence>
<dbReference type="InterPro" id="IPR001680">
    <property type="entry name" value="WD40_rpt"/>
</dbReference>
<dbReference type="SUPFAM" id="SSF50998">
    <property type="entry name" value="Quinoprotein alcohol dehydrogenase-like"/>
    <property type="match status" value="1"/>
</dbReference>
<evidence type="ECO:0000313" key="5">
    <source>
        <dbReference type="Proteomes" id="UP000008784"/>
    </source>
</evidence>
<keyword evidence="2" id="KW-0677">Repeat</keyword>
<dbReference type="PANTHER" id="PTHR19879:SF9">
    <property type="entry name" value="TRANSCRIPTION INITIATION FACTOR TFIID SUBUNIT 5"/>
    <property type="match status" value="1"/>
</dbReference>
<gene>
    <name evidence="4" type="ORF">AOL_s00091g63</name>
</gene>
<accession>G1XI11</accession>
<protein>
    <submittedName>
        <fullName evidence="4">Uncharacterized protein</fullName>
    </submittedName>
</protein>
<evidence type="ECO:0000256" key="2">
    <source>
        <dbReference type="ARBA" id="ARBA00022737"/>
    </source>
</evidence>
<dbReference type="STRING" id="756982.G1XI11"/>
<dbReference type="Gene3D" id="2.130.10.10">
    <property type="entry name" value="YVTN repeat-like/Quinoprotein amine dehydrogenase"/>
    <property type="match status" value="3"/>
</dbReference>
<organism evidence="4 5">
    <name type="scientific">Arthrobotrys oligospora (strain ATCC 24927 / CBS 115.81 / DSM 1491)</name>
    <name type="common">Nematode-trapping fungus</name>
    <name type="synonym">Didymozoophaga oligospora</name>
    <dbReference type="NCBI Taxonomy" id="756982"/>
    <lineage>
        <taxon>Eukaryota</taxon>
        <taxon>Fungi</taxon>
        <taxon>Dikarya</taxon>
        <taxon>Ascomycota</taxon>
        <taxon>Pezizomycotina</taxon>
        <taxon>Orbiliomycetes</taxon>
        <taxon>Orbiliales</taxon>
        <taxon>Orbiliaceae</taxon>
        <taxon>Orbilia</taxon>
        <taxon>Orbilia oligospora</taxon>
    </lineage>
</organism>
<dbReference type="AlphaFoldDB" id="G1XI11"/>
<dbReference type="InterPro" id="IPR019775">
    <property type="entry name" value="WD40_repeat_CS"/>
</dbReference>
<dbReference type="GeneID" id="22895105"/>
<evidence type="ECO:0000313" key="4">
    <source>
        <dbReference type="EMBL" id="EGX47242.1"/>
    </source>
</evidence>
<dbReference type="eggNOG" id="KOG0266">
    <property type="taxonomic scope" value="Eukaryota"/>
</dbReference>
<dbReference type="InterPro" id="IPR011047">
    <property type="entry name" value="Quinoprotein_ADH-like_sf"/>
</dbReference>
<dbReference type="Proteomes" id="UP000008784">
    <property type="component" value="Unassembled WGS sequence"/>
</dbReference>
<dbReference type="PROSITE" id="PS00678">
    <property type="entry name" value="WD_REPEATS_1"/>
    <property type="match status" value="2"/>
</dbReference>
<dbReference type="RefSeq" id="XP_011124123.1">
    <property type="nucleotide sequence ID" value="XM_011125821.1"/>
</dbReference>
<dbReference type="InterPro" id="IPR015943">
    <property type="entry name" value="WD40/YVTN_repeat-like_dom_sf"/>
</dbReference>
<proteinExistence type="predicted"/>
<feature type="repeat" description="WD" evidence="3">
    <location>
        <begin position="413"/>
        <end position="454"/>
    </location>
</feature>
<dbReference type="HOGENOM" id="CLU_000288_57_32_1"/>
<keyword evidence="1 3" id="KW-0853">WD repeat</keyword>
<evidence type="ECO:0000256" key="3">
    <source>
        <dbReference type="PROSITE-ProRule" id="PRU00221"/>
    </source>
</evidence>
<dbReference type="OrthoDB" id="538223at2759"/>
<dbReference type="SMART" id="SM00320">
    <property type="entry name" value="WD40"/>
    <property type="match status" value="4"/>
</dbReference>
<feature type="repeat" description="WD" evidence="3">
    <location>
        <begin position="1"/>
        <end position="33"/>
    </location>
</feature>
<comment type="caution">
    <text evidence="4">The sequence shown here is derived from an EMBL/GenBank/DDBJ whole genome shotgun (WGS) entry which is preliminary data.</text>
</comment>
<reference evidence="4 5" key="1">
    <citation type="journal article" date="2011" name="PLoS Pathog.">
        <title>Genomic and proteomic analyses of the fungus Arthrobotrys oligospora provide insights into nematode-trap formation.</title>
        <authorList>
            <person name="Yang J."/>
            <person name="Wang L."/>
            <person name="Ji X."/>
            <person name="Feng Y."/>
            <person name="Li X."/>
            <person name="Zou C."/>
            <person name="Xu J."/>
            <person name="Ren Y."/>
            <person name="Mi Q."/>
            <person name="Wu J."/>
            <person name="Liu S."/>
            <person name="Liu Y."/>
            <person name="Huang X."/>
            <person name="Wang H."/>
            <person name="Niu X."/>
            <person name="Li J."/>
            <person name="Liang L."/>
            <person name="Luo Y."/>
            <person name="Ji K."/>
            <person name="Zhou W."/>
            <person name="Yu Z."/>
            <person name="Li G."/>
            <person name="Liu Y."/>
            <person name="Li L."/>
            <person name="Qiao M."/>
            <person name="Feng L."/>
            <person name="Zhang K.-Q."/>
        </authorList>
    </citation>
    <scope>NUCLEOTIDE SEQUENCE [LARGE SCALE GENOMIC DNA]</scope>
    <source>
        <strain evidence="5">ATCC 24927 / CBS 115.81 / DSM 1491</strain>
    </source>
</reference>
<dbReference type="EMBL" id="ADOT01000165">
    <property type="protein sequence ID" value="EGX47242.1"/>
    <property type="molecule type" value="Genomic_DNA"/>
</dbReference>
<dbReference type="PROSITE" id="PS50082">
    <property type="entry name" value="WD_REPEATS_2"/>
    <property type="match status" value="2"/>
</dbReference>
<name>G1XI11_ARTOA</name>
<sequence length="558" mass="62698">MLSFSSNGKELTTAVYNRKISLWDLATQQLMKTFEFGVNLVEIGFCSAVKQLVALTYPDHGDDGDSATVKRWAIATGELVCTFPVAIPYHQLDRFKADFSFDGGKLALIGEDNTEIWNLAAGQQEASMRILDKGKACYDFDRKQPVQVFHGEIIFGDIKTRDLEKIRTIGQRVDSGRDEVCDIASSRDGKRVATALYNGFVQLWDVDACLEEIDAQSKTSTENREYITTVTLSPDGTRLVLGLESSTVLWDTASDQPIKTFKGISDVFFSPNSKFMALILTTRYRLACKAKLFDASDVTRPKITLNVIKKRSLRRYLPPFLDNGGGNWFLTACFSPGSQRLALATGFGEVKVLDTATGKLVQSLQPFDRSRDLWRVGMAFPDHGAQLVLQERGTITIWDIETKQKLQQIEIYYEDSLNYIKTVAISPDRKLLATASWRNLFQLWDTATGQLLEAFQSEFSTRGLHFSSDCLYLETDGETIVVSSIYSLPLRIISQKPSGRILLTDGWVTRHGQNILWLPHGNRGRRSDSNDRLLILGQYSGEMNLFEFTNVPTEVEDT</sequence>
<dbReference type="InParanoid" id="G1XI11"/>